<accession>A0A1H0VKY6</accession>
<evidence type="ECO:0000313" key="1">
    <source>
        <dbReference type="EMBL" id="SDP79100.1"/>
    </source>
</evidence>
<sequence>MVMGDRDIQSARDILSVMSVDKEIKELTELRKKSLRDEI</sequence>
<dbReference type="AlphaFoldDB" id="A0A1H0VKY6"/>
<gene>
    <name evidence="1" type="ORF">SAMN04488529_11758</name>
</gene>
<protein>
    <submittedName>
        <fullName evidence="1">Uncharacterized protein</fullName>
    </submittedName>
</protein>
<proteinExistence type="predicted"/>
<name>A0A1H0VKY6_9CLOT</name>
<evidence type="ECO:0000313" key="2">
    <source>
        <dbReference type="Proteomes" id="UP000198597"/>
    </source>
</evidence>
<organism evidence="1 2">
    <name type="scientific">Clostridium gasigenes</name>
    <dbReference type="NCBI Taxonomy" id="94869"/>
    <lineage>
        <taxon>Bacteria</taxon>
        <taxon>Bacillati</taxon>
        <taxon>Bacillota</taxon>
        <taxon>Clostridia</taxon>
        <taxon>Eubacteriales</taxon>
        <taxon>Clostridiaceae</taxon>
        <taxon>Clostridium</taxon>
    </lineage>
</organism>
<dbReference type="EMBL" id="FNJM01000017">
    <property type="protein sequence ID" value="SDP79100.1"/>
    <property type="molecule type" value="Genomic_DNA"/>
</dbReference>
<reference evidence="1 2" key="1">
    <citation type="submission" date="2016-10" db="EMBL/GenBank/DDBJ databases">
        <authorList>
            <person name="de Groot N.N."/>
        </authorList>
    </citation>
    <scope>NUCLEOTIDE SEQUENCE [LARGE SCALE GENOMIC DNA]</scope>
    <source>
        <strain evidence="1 2">DSM 12272</strain>
    </source>
</reference>
<dbReference type="Proteomes" id="UP000198597">
    <property type="component" value="Unassembled WGS sequence"/>
</dbReference>
<keyword evidence="2" id="KW-1185">Reference proteome</keyword>